<evidence type="ECO:0000256" key="2">
    <source>
        <dbReference type="ARBA" id="ARBA00007401"/>
    </source>
</evidence>
<dbReference type="SMART" id="SM01038">
    <property type="entry name" value="Bgal_small_N"/>
    <property type="match status" value="1"/>
</dbReference>
<dbReference type="InterPro" id="IPR006103">
    <property type="entry name" value="Glyco_hydro_2_cat"/>
</dbReference>
<evidence type="ECO:0000313" key="9">
    <source>
        <dbReference type="EMBL" id="MBB6731030.1"/>
    </source>
</evidence>
<dbReference type="PANTHER" id="PTHR46323">
    <property type="entry name" value="BETA-GALACTOSIDASE"/>
    <property type="match status" value="1"/>
</dbReference>
<dbReference type="GO" id="GO:0030246">
    <property type="term" value="F:carbohydrate binding"/>
    <property type="evidence" value="ECO:0007669"/>
    <property type="project" value="InterPro"/>
</dbReference>
<dbReference type="Pfam" id="PF00703">
    <property type="entry name" value="Glyco_hydro_2"/>
    <property type="match status" value="1"/>
</dbReference>
<dbReference type="InterPro" id="IPR006102">
    <property type="entry name" value="Ig-like_GH2"/>
</dbReference>
<evidence type="ECO:0000256" key="4">
    <source>
        <dbReference type="ARBA" id="ARBA00013303"/>
    </source>
</evidence>
<dbReference type="InterPro" id="IPR032312">
    <property type="entry name" value="LacZ_4"/>
</dbReference>
<dbReference type="GO" id="GO:0005990">
    <property type="term" value="P:lactose catabolic process"/>
    <property type="evidence" value="ECO:0007669"/>
    <property type="project" value="TreeGrafter"/>
</dbReference>
<evidence type="ECO:0000256" key="6">
    <source>
        <dbReference type="ARBA" id="ARBA00023295"/>
    </source>
</evidence>
<dbReference type="GO" id="GO:0004565">
    <property type="term" value="F:beta-galactosidase activity"/>
    <property type="evidence" value="ECO:0007669"/>
    <property type="project" value="UniProtKB-EC"/>
</dbReference>
<dbReference type="SUPFAM" id="SSF74650">
    <property type="entry name" value="Galactose mutarotase-like"/>
    <property type="match status" value="1"/>
</dbReference>
<dbReference type="GO" id="GO:0009341">
    <property type="term" value="C:beta-galactosidase complex"/>
    <property type="evidence" value="ECO:0007669"/>
    <property type="project" value="InterPro"/>
</dbReference>
<dbReference type="InterPro" id="IPR008979">
    <property type="entry name" value="Galactose-bd-like_sf"/>
</dbReference>
<dbReference type="InterPro" id="IPR013783">
    <property type="entry name" value="Ig-like_fold"/>
</dbReference>
<dbReference type="Gene3D" id="2.70.98.10">
    <property type="match status" value="1"/>
</dbReference>
<dbReference type="InterPro" id="IPR006104">
    <property type="entry name" value="Glyco_hydro_2_N"/>
</dbReference>
<proteinExistence type="inferred from homology"/>
<evidence type="ECO:0000259" key="8">
    <source>
        <dbReference type="SMART" id="SM01038"/>
    </source>
</evidence>
<dbReference type="SUPFAM" id="SSF49785">
    <property type="entry name" value="Galactose-binding domain-like"/>
    <property type="match status" value="1"/>
</dbReference>
<name>A0A7X0SJB2_9BACL</name>
<keyword evidence="5" id="KW-0378">Hydrolase</keyword>
<accession>A0A7X0SJB2</accession>
<dbReference type="RefSeq" id="WP_185128678.1">
    <property type="nucleotide sequence ID" value="NZ_JACJVO010000009.1"/>
</dbReference>
<dbReference type="EMBL" id="JACJVO010000009">
    <property type="protein sequence ID" value="MBB6731030.1"/>
    <property type="molecule type" value="Genomic_DNA"/>
</dbReference>
<comment type="similarity">
    <text evidence="2">Belongs to the glycosyl hydrolase 2 family.</text>
</comment>
<dbReference type="Gene3D" id="2.60.40.10">
    <property type="entry name" value="Immunoglobulins"/>
    <property type="match status" value="2"/>
</dbReference>
<feature type="domain" description="Beta galactosidase small chain/" evidence="8">
    <location>
        <begin position="764"/>
        <end position="1053"/>
    </location>
</feature>
<dbReference type="InterPro" id="IPR006101">
    <property type="entry name" value="Glyco_hydro_2"/>
</dbReference>
<dbReference type="InterPro" id="IPR023232">
    <property type="entry name" value="Glyco_hydro_2_AS"/>
</dbReference>
<evidence type="ECO:0000256" key="5">
    <source>
        <dbReference type="ARBA" id="ARBA00022801"/>
    </source>
</evidence>
<dbReference type="Pfam" id="PF02929">
    <property type="entry name" value="Bgal_small_N"/>
    <property type="match status" value="1"/>
</dbReference>
<dbReference type="InterPro" id="IPR036156">
    <property type="entry name" value="Beta-gal/glucu_dom_sf"/>
</dbReference>
<dbReference type="PROSITE" id="PS00608">
    <property type="entry name" value="GLYCOSYL_HYDROL_F2_2"/>
    <property type="match status" value="1"/>
</dbReference>
<dbReference type="Gene3D" id="2.60.120.260">
    <property type="entry name" value="Galactose-binding domain-like"/>
    <property type="match status" value="1"/>
</dbReference>
<organism evidence="9 10">
    <name type="scientific">Cohnella zeiphila</name>
    <dbReference type="NCBI Taxonomy" id="2761120"/>
    <lineage>
        <taxon>Bacteria</taxon>
        <taxon>Bacillati</taxon>
        <taxon>Bacillota</taxon>
        <taxon>Bacilli</taxon>
        <taxon>Bacillales</taxon>
        <taxon>Paenibacillaceae</taxon>
        <taxon>Cohnella</taxon>
    </lineage>
</organism>
<evidence type="ECO:0000256" key="1">
    <source>
        <dbReference type="ARBA" id="ARBA00001412"/>
    </source>
</evidence>
<keyword evidence="10" id="KW-1185">Reference proteome</keyword>
<comment type="caution">
    <text evidence="9">The sequence shown here is derived from an EMBL/GenBank/DDBJ whole genome shotgun (WGS) entry which is preliminary data.</text>
</comment>
<gene>
    <name evidence="9" type="ORF">H7C18_08950</name>
</gene>
<sequence length="1078" mass="121032">MAADRKKSGAPLPDWSNLDVLERNTVAPHADLIPYADEESALEAERGATPYVRLLNGDWAFSYAGSPALAPQGFEASDYDASDWDTIPVPSNWQLHGYGRPHYSSCPYPFPIDPPHVPLANPTGCYRTEFAIPPGWEGRFVHLVFEGVDSAFHVWVNGQPAGYSQGSHLPSEFDVTSLLKPGRNVLAVRVYQWSDGSYLESQDKWRLSGIFRDVYLMAPSAVRISDICVRTRFDPRFEDAELDVRIDAENRMGRQAEGFELRLTLLGGNRETVFDRRIPLSFAPEDEKQSRLRWSETVKRPLHWTAETPNLYSLLLALYDADKRVLEVKRVAVGFREVRVSGGRLLVNGRPVTLKGVNRNEFDPRLGFVTTREAMVRDILLMKRHNLNAVRLSHYPNDRRWLDLCDEFGLYAIDEADLETHGIRFIENVAYKESNAAEFFAGESWLSSRPEWRAAYVQRAKRMVERDKNHPSVIVWSLGNESGYGPNHDAMAEWVRQADPTRPIHYERAYEAPVVDIVSSMYPSVETLIAEGCKPDDRPFLMVEYGHAMGNSVGNLKEYWDAIYAHPRLLGGFIWEWQDLGVARRSETGEERIAYGGDFGEEPHSGHFCIDGLLFPDREPKASILEYKKAIEPVRIETADAKAGRVKIINRYDFLTLAHLRGEWRLMRDGEAVRQGELPVLETPAGAEEIVRLPPQAITPAADVGEYWLHVRFALAEPTAWAERGHEIAWADLPFGTSRSEASASLPGARFPSPVLSESARLLTAQGHDFALAFDKLTGTAVSWTFRGIELLASGPKLNFWRAPLDNDVHLAKEWRKAGYDRLGVWLKSFAAEPYGDDAVRIMAEAAVGARGEPVAFRSRIAYTLNGSGELLIEASIEPRDGLPPLPRFGLELAMPEPFDRFSWFGRGPHECYADRKMSGKLGVYGGTVQEQFVPYIKPQENGNKTDTRWSAVTDARGVGLLFSAICQPNNRPSADVNGCRSTDGFFDTSVHHYSAEDLTKAKHVHELTRLKKTIVKLDLAQSGIGNHSCGYAPTLDEYLLKPRPMTFRIRLTPISLNESSPMRVGRRTFAGLSTEGM</sequence>
<dbReference type="Pfam" id="PF02836">
    <property type="entry name" value="Glyco_hydro_2_C"/>
    <property type="match status" value="1"/>
</dbReference>
<protein>
    <recommendedName>
        <fullName evidence="4">Beta-galactosidase</fullName>
        <ecNumber evidence="3">3.2.1.23</ecNumber>
    </recommendedName>
    <alternativeName>
        <fullName evidence="7">Lactase</fullName>
    </alternativeName>
</protein>
<dbReference type="Gene3D" id="3.20.20.80">
    <property type="entry name" value="Glycosidases"/>
    <property type="match status" value="1"/>
</dbReference>
<dbReference type="SUPFAM" id="SSF51445">
    <property type="entry name" value="(Trans)glycosidases"/>
    <property type="match status" value="1"/>
</dbReference>
<dbReference type="AlphaFoldDB" id="A0A7X0SJB2"/>
<dbReference type="Pfam" id="PF16353">
    <property type="entry name" value="LacZ_4"/>
    <property type="match status" value="1"/>
</dbReference>
<keyword evidence="6" id="KW-0326">Glycosidase</keyword>
<evidence type="ECO:0000256" key="7">
    <source>
        <dbReference type="ARBA" id="ARBA00032230"/>
    </source>
</evidence>
<dbReference type="PANTHER" id="PTHR46323:SF2">
    <property type="entry name" value="BETA-GALACTOSIDASE"/>
    <property type="match status" value="1"/>
</dbReference>
<evidence type="ECO:0000256" key="3">
    <source>
        <dbReference type="ARBA" id="ARBA00012756"/>
    </source>
</evidence>
<reference evidence="9 10" key="1">
    <citation type="submission" date="2020-08" db="EMBL/GenBank/DDBJ databases">
        <title>Cohnella phylogeny.</title>
        <authorList>
            <person name="Dunlap C."/>
        </authorList>
    </citation>
    <scope>NUCLEOTIDE SEQUENCE [LARGE SCALE GENOMIC DNA]</scope>
    <source>
        <strain evidence="9 10">CBP 2801</strain>
    </source>
</reference>
<dbReference type="InterPro" id="IPR004199">
    <property type="entry name" value="B-gal_small/dom_5"/>
</dbReference>
<comment type="catalytic activity">
    <reaction evidence="1">
        <text>Hydrolysis of terminal non-reducing beta-D-galactose residues in beta-D-galactosides.</text>
        <dbReference type="EC" id="3.2.1.23"/>
    </reaction>
</comment>
<evidence type="ECO:0000313" key="10">
    <source>
        <dbReference type="Proteomes" id="UP000564644"/>
    </source>
</evidence>
<dbReference type="InterPro" id="IPR014718">
    <property type="entry name" value="GH-type_carb-bd"/>
</dbReference>
<dbReference type="InterPro" id="IPR050347">
    <property type="entry name" value="Bact_Beta-galactosidase"/>
</dbReference>
<dbReference type="InterPro" id="IPR011013">
    <property type="entry name" value="Gal_mutarotase_sf_dom"/>
</dbReference>
<dbReference type="Pfam" id="PF02837">
    <property type="entry name" value="Glyco_hydro_2_N"/>
    <property type="match status" value="1"/>
</dbReference>
<dbReference type="Proteomes" id="UP000564644">
    <property type="component" value="Unassembled WGS sequence"/>
</dbReference>
<dbReference type="EC" id="3.2.1.23" evidence="3"/>
<dbReference type="PRINTS" id="PR00132">
    <property type="entry name" value="GLHYDRLASE2"/>
</dbReference>
<dbReference type="SUPFAM" id="SSF49303">
    <property type="entry name" value="beta-Galactosidase/glucuronidase domain"/>
    <property type="match status" value="2"/>
</dbReference>
<dbReference type="InterPro" id="IPR017853">
    <property type="entry name" value="GH"/>
</dbReference>